<dbReference type="EMBL" id="MLJW01000569">
    <property type="protein sequence ID" value="OIQ85088.1"/>
    <property type="molecule type" value="Genomic_DNA"/>
</dbReference>
<proteinExistence type="predicted"/>
<reference evidence="2" key="1">
    <citation type="submission" date="2016-10" db="EMBL/GenBank/DDBJ databases">
        <title>Sequence of Gallionella enrichment culture.</title>
        <authorList>
            <person name="Poehlein A."/>
            <person name="Muehling M."/>
            <person name="Daniel R."/>
        </authorList>
    </citation>
    <scope>NUCLEOTIDE SEQUENCE</scope>
</reference>
<name>A0A1J5QNX2_9ZZZZ</name>
<comment type="caution">
    <text evidence="2">The sequence shown here is derived from an EMBL/GenBank/DDBJ whole genome shotgun (WGS) entry which is preliminary data.</text>
</comment>
<evidence type="ECO:0000256" key="1">
    <source>
        <dbReference type="SAM" id="MobiDB-lite"/>
    </source>
</evidence>
<dbReference type="AlphaFoldDB" id="A0A1J5QNX2"/>
<accession>A0A1J5QNX2</accession>
<sequence>MSARSVKPMPLMAGGRSPFDKLRAFGGKAGTENGDTGGGSLRRCDADGSKCRPGGGASRAPGFVVLRTDYARSLSDSESRAES</sequence>
<organism evidence="2">
    <name type="scientific">mine drainage metagenome</name>
    <dbReference type="NCBI Taxonomy" id="410659"/>
    <lineage>
        <taxon>unclassified sequences</taxon>
        <taxon>metagenomes</taxon>
        <taxon>ecological metagenomes</taxon>
    </lineage>
</organism>
<feature type="region of interest" description="Disordered" evidence="1">
    <location>
        <begin position="23"/>
        <end position="62"/>
    </location>
</feature>
<evidence type="ECO:0000313" key="2">
    <source>
        <dbReference type="EMBL" id="OIQ85088.1"/>
    </source>
</evidence>
<protein>
    <submittedName>
        <fullName evidence="2">Uncharacterized protein</fullName>
    </submittedName>
</protein>
<gene>
    <name evidence="2" type="ORF">GALL_330840</name>
</gene>